<comment type="catalytic activity">
    <reaction evidence="1 10">
        <text>4-hydroxy-4-methyl-2-oxoglutarate = 2 pyruvate</text>
        <dbReference type="Rhea" id="RHEA:22748"/>
        <dbReference type="ChEBI" id="CHEBI:15361"/>
        <dbReference type="ChEBI" id="CHEBI:58276"/>
        <dbReference type="EC" id="4.1.3.17"/>
    </reaction>
</comment>
<evidence type="ECO:0000256" key="9">
    <source>
        <dbReference type="PIRSR" id="PIRSR605493-1"/>
    </source>
</evidence>
<comment type="caution">
    <text evidence="11">The sequence shown here is derived from an EMBL/GenBank/DDBJ whole genome shotgun (WGS) entry which is preliminary data.</text>
</comment>
<evidence type="ECO:0000256" key="10">
    <source>
        <dbReference type="RuleBase" id="RU004338"/>
    </source>
</evidence>
<dbReference type="PANTHER" id="PTHR33254">
    <property type="entry name" value="4-HYDROXY-4-METHYL-2-OXOGLUTARATE ALDOLASE 3-RELATED"/>
    <property type="match status" value="1"/>
</dbReference>
<dbReference type="EC" id="4.1.1.112" evidence="10"/>
<dbReference type="CDD" id="cd16841">
    <property type="entry name" value="RraA_family"/>
    <property type="match status" value="1"/>
</dbReference>
<keyword evidence="5 9" id="KW-0479">Metal-binding</keyword>
<evidence type="ECO:0000256" key="7">
    <source>
        <dbReference type="ARBA" id="ARBA00025046"/>
    </source>
</evidence>
<dbReference type="EMBL" id="JAJA02000001">
    <property type="protein sequence ID" value="KWS06539.1"/>
    <property type="molecule type" value="Genomic_DNA"/>
</dbReference>
<dbReference type="NCBIfam" id="NF006875">
    <property type="entry name" value="PRK09372.1"/>
    <property type="match status" value="1"/>
</dbReference>
<evidence type="ECO:0000313" key="11">
    <source>
        <dbReference type="EMBL" id="KWS06539.1"/>
    </source>
</evidence>
<comment type="cofactor">
    <cofactor evidence="2 10">
        <name>a divalent metal cation</name>
        <dbReference type="ChEBI" id="CHEBI:60240"/>
    </cofactor>
</comment>
<keyword evidence="12" id="KW-1185">Reference proteome</keyword>
<feature type="binding site" evidence="9">
    <location>
        <position position="96"/>
    </location>
    <ligand>
        <name>Mg(2+)</name>
        <dbReference type="ChEBI" id="CHEBI:18420"/>
    </ligand>
</feature>
<keyword evidence="6 10" id="KW-0456">Lyase</keyword>
<evidence type="ECO:0000256" key="1">
    <source>
        <dbReference type="ARBA" id="ARBA00001342"/>
    </source>
</evidence>
<dbReference type="InterPro" id="IPR005493">
    <property type="entry name" value="RraA/RraA-like"/>
</dbReference>
<evidence type="ECO:0000256" key="6">
    <source>
        <dbReference type="ARBA" id="ARBA00023239"/>
    </source>
</evidence>
<dbReference type="Proteomes" id="UP000023435">
    <property type="component" value="Unassembled WGS sequence"/>
</dbReference>
<dbReference type="InterPro" id="IPR036704">
    <property type="entry name" value="RraA/RraA-like_sf"/>
</dbReference>
<dbReference type="Pfam" id="PF03737">
    <property type="entry name" value="RraA-like"/>
    <property type="match status" value="1"/>
</dbReference>
<evidence type="ECO:0000256" key="3">
    <source>
        <dbReference type="ARBA" id="ARBA00008621"/>
    </source>
</evidence>
<dbReference type="RefSeq" id="WP_036115458.1">
    <property type="nucleotide sequence ID" value="NZ_JAJA02000001.1"/>
</dbReference>
<comment type="cofactor">
    <cofactor evidence="9">
        <name>Mg(2+)</name>
        <dbReference type="ChEBI" id="CHEBI:18420"/>
    </cofactor>
</comment>
<dbReference type="GO" id="GO:0008428">
    <property type="term" value="F:ribonuclease inhibitor activity"/>
    <property type="evidence" value="ECO:0007669"/>
    <property type="project" value="InterPro"/>
</dbReference>
<comment type="similarity">
    <text evidence="3 10">Belongs to the class II aldolase/RraA-like family.</text>
</comment>
<accession>A0A108UC93</accession>
<dbReference type="EC" id="4.1.3.17" evidence="10"/>
<comment type="catalytic activity">
    <reaction evidence="8 10">
        <text>oxaloacetate + H(+) = pyruvate + CO2</text>
        <dbReference type="Rhea" id="RHEA:15641"/>
        <dbReference type="ChEBI" id="CHEBI:15361"/>
        <dbReference type="ChEBI" id="CHEBI:15378"/>
        <dbReference type="ChEBI" id="CHEBI:16452"/>
        <dbReference type="ChEBI" id="CHEBI:16526"/>
        <dbReference type="EC" id="4.1.1.112"/>
    </reaction>
</comment>
<keyword evidence="9" id="KW-0460">Magnesium</keyword>
<evidence type="ECO:0000313" key="12">
    <source>
        <dbReference type="Proteomes" id="UP000023435"/>
    </source>
</evidence>
<feature type="binding site" evidence="9">
    <location>
        <position position="95"/>
    </location>
    <ligand>
        <name>substrate</name>
    </ligand>
</feature>
<dbReference type="Gene3D" id="3.50.30.40">
    <property type="entry name" value="Ribonuclease E inhibitor RraA/RraA-like"/>
    <property type="match status" value="1"/>
</dbReference>
<dbReference type="InterPro" id="IPR010203">
    <property type="entry name" value="RraA"/>
</dbReference>
<dbReference type="PANTHER" id="PTHR33254:SF4">
    <property type="entry name" value="4-HYDROXY-4-METHYL-2-OXOGLUTARATE ALDOLASE 3-RELATED"/>
    <property type="match status" value="1"/>
</dbReference>
<evidence type="ECO:0000256" key="4">
    <source>
        <dbReference type="ARBA" id="ARBA00011233"/>
    </source>
</evidence>
<dbReference type="SUPFAM" id="SSF89562">
    <property type="entry name" value="RraA-like"/>
    <property type="match status" value="1"/>
</dbReference>
<comment type="subunit">
    <text evidence="4 10">Homotrimer.</text>
</comment>
<evidence type="ECO:0000256" key="5">
    <source>
        <dbReference type="ARBA" id="ARBA00022723"/>
    </source>
</evidence>
<name>A0A108UC93_9GAMM</name>
<dbReference type="GO" id="GO:0051252">
    <property type="term" value="P:regulation of RNA metabolic process"/>
    <property type="evidence" value="ECO:0007669"/>
    <property type="project" value="InterPro"/>
</dbReference>
<dbReference type="GO" id="GO:0047443">
    <property type="term" value="F:4-hydroxy-4-methyl-2-oxoglutarate aldolase activity"/>
    <property type="evidence" value="ECO:0007669"/>
    <property type="project" value="UniProtKB-EC"/>
</dbReference>
<dbReference type="GO" id="GO:0008948">
    <property type="term" value="F:oxaloacetate decarboxylase activity"/>
    <property type="evidence" value="ECO:0007669"/>
    <property type="project" value="UniProtKB-EC"/>
</dbReference>
<feature type="binding site" evidence="9">
    <location>
        <begin position="73"/>
        <end position="76"/>
    </location>
    <ligand>
        <name>substrate</name>
    </ligand>
</feature>
<dbReference type="AlphaFoldDB" id="A0A108UC93"/>
<protein>
    <recommendedName>
        <fullName evidence="10">4-hydroxy-4-methyl-2-oxoglutarate aldolase</fullName>
        <shortName evidence="10">HMG aldolase</shortName>
        <ecNumber evidence="10">4.1.1.112</ecNumber>
        <ecNumber evidence="10">4.1.3.17</ecNumber>
    </recommendedName>
    <alternativeName>
        <fullName evidence="10">Oxaloacetate decarboxylase</fullName>
    </alternativeName>
</protein>
<evidence type="ECO:0000256" key="8">
    <source>
        <dbReference type="ARBA" id="ARBA00047973"/>
    </source>
</evidence>
<dbReference type="NCBIfam" id="TIGR01935">
    <property type="entry name" value="NOT-MenG"/>
    <property type="match status" value="1"/>
</dbReference>
<evidence type="ECO:0000256" key="2">
    <source>
        <dbReference type="ARBA" id="ARBA00001968"/>
    </source>
</evidence>
<dbReference type="GO" id="GO:0046872">
    <property type="term" value="F:metal ion binding"/>
    <property type="evidence" value="ECO:0007669"/>
    <property type="project" value="UniProtKB-KW"/>
</dbReference>
<proteinExistence type="inferred from homology"/>
<organism evidence="11 12">
    <name type="scientific">Lysobacter capsici AZ78</name>
    <dbReference type="NCBI Taxonomy" id="1444315"/>
    <lineage>
        <taxon>Bacteria</taxon>
        <taxon>Pseudomonadati</taxon>
        <taxon>Pseudomonadota</taxon>
        <taxon>Gammaproteobacteria</taxon>
        <taxon>Lysobacterales</taxon>
        <taxon>Lysobacteraceae</taxon>
        <taxon>Lysobacter</taxon>
    </lineage>
</organism>
<reference evidence="11 12" key="1">
    <citation type="journal article" date="2014" name="Genome Announc.">
        <title>Draft Genome Sequence of Lysobacter capsici AZ78, a Bacterium Antagonistic to Plant-Pathogenic Oomycetes.</title>
        <authorList>
            <person name="Puopolo G."/>
            <person name="Sonego P."/>
            <person name="Engelen K."/>
            <person name="Pertot I."/>
        </authorList>
    </citation>
    <scope>NUCLEOTIDE SEQUENCE [LARGE SCALE GENOMIC DNA]</scope>
    <source>
        <strain evidence="11 12">AZ78</strain>
    </source>
</reference>
<gene>
    <name evidence="11" type="ORF">AZ78_4095</name>
</gene>
<dbReference type="OrthoDB" id="943692at2"/>
<comment type="function">
    <text evidence="7 10">Catalyzes the aldol cleavage of 4-hydroxy-4-methyl-2-oxoglutarate (HMG) into 2 molecules of pyruvate. Also contains a secondary oxaloacetate (OAA) decarboxylase activity due to the common pyruvate enolate transition state formed following C-C bond cleavage in the retro-aldol and decarboxylation reactions.</text>
</comment>
<sequence>MNTCYLCDRHDAQVRVLELPLRDYGGRIGFDGIVSTIKAYEDNSLVRDAVAEPGNGRVLVIDGGGSLGRSMLGDLLAAKALENGWAGVVVFGAIRDSAAIGAMALGVKALGTCPRKTDKLGQGLRDVPVRFGGLVIRPGEWLCADADGVVLADGVLG</sequence>